<feature type="binding site" description="type 1 copper site" evidence="12">
    <location>
        <position position="149"/>
    </location>
    <ligand>
        <name>Cu cation</name>
        <dbReference type="ChEBI" id="CHEBI:23378"/>
        <label>1</label>
    </ligand>
</feature>
<protein>
    <recommendedName>
        <fullName evidence="6">Copper-containing nitrite reductase</fullName>
        <ecNumber evidence="5">1.7.2.1</ecNumber>
    </recommendedName>
</protein>
<dbReference type="Gene3D" id="2.60.40.420">
    <property type="entry name" value="Cupredoxins - blue copper proteins"/>
    <property type="match status" value="2"/>
</dbReference>
<dbReference type="InterPro" id="IPR011706">
    <property type="entry name" value="Cu-oxidase_C"/>
</dbReference>
<dbReference type="InterPro" id="IPR008972">
    <property type="entry name" value="Cupredoxin"/>
</dbReference>
<evidence type="ECO:0000256" key="14">
    <source>
        <dbReference type="SAM" id="SignalP"/>
    </source>
</evidence>
<comment type="cofactor">
    <cofactor evidence="2 12">
        <name>Cu(2+)</name>
        <dbReference type="ChEBI" id="CHEBI:29036"/>
    </cofactor>
</comment>
<evidence type="ECO:0000256" key="5">
    <source>
        <dbReference type="ARBA" id="ARBA00011882"/>
    </source>
</evidence>
<gene>
    <name evidence="17" type="ORF">DS837_10480</name>
</gene>
<evidence type="ECO:0000256" key="8">
    <source>
        <dbReference type="ARBA" id="ARBA00022737"/>
    </source>
</evidence>
<dbReference type="EC" id="1.7.2.1" evidence="5"/>
<comment type="cofactor">
    <cofactor evidence="1 12">
        <name>Cu(+)</name>
        <dbReference type="ChEBI" id="CHEBI:49552"/>
    </cofactor>
</comment>
<feature type="signal peptide" evidence="14">
    <location>
        <begin position="1"/>
        <end position="26"/>
    </location>
</feature>
<evidence type="ECO:0000256" key="3">
    <source>
        <dbReference type="ARBA" id="ARBA00010609"/>
    </source>
</evidence>
<dbReference type="EMBL" id="QOKV01000005">
    <property type="protein sequence ID" value="KAA0686122.1"/>
    <property type="molecule type" value="Genomic_DNA"/>
</dbReference>
<feature type="region of interest" description="Disordered" evidence="13">
    <location>
        <begin position="35"/>
        <end position="57"/>
    </location>
</feature>
<reference evidence="17 18" key="1">
    <citation type="submission" date="2018-07" db="EMBL/GenBank/DDBJ databases">
        <title>Genome sequence of Roseomonas fauriae ATCC 49958.</title>
        <authorList>
            <person name="Sant'Anna F.H."/>
            <person name="Baldani J.I."/>
            <person name="Zilli J.E."/>
            <person name="Reis V.M."/>
            <person name="Hartmann A."/>
            <person name="Cruz L."/>
            <person name="de Souza E.M."/>
            <person name="de Oliveira Pedrosa F."/>
            <person name="Passaglia L.M.P."/>
        </authorList>
    </citation>
    <scope>NUCLEOTIDE SEQUENCE [LARGE SCALE GENOMIC DNA]</scope>
    <source>
        <strain evidence="17 18">ATCC 49958</strain>
    </source>
</reference>
<evidence type="ECO:0000256" key="7">
    <source>
        <dbReference type="ARBA" id="ARBA00022723"/>
    </source>
</evidence>
<keyword evidence="9" id="KW-0560">Oxidoreductase</keyword>
<organism evidence="17 18">
    <name type="scientific">Azospirillum brasilense</name>
    <dbReference type="NCBI Taxonomy" id="192"/>
    <lineage>
        <taxon>Bacteria</taxon>
        <taxon>Pseudomonadati</taxon>
        <taxon>Pseudomonadota</taxon>
        <taxon>Alphaproteobacteria</taxon>
        <taxon>Rhodospirillales</taxon>
        <taxon>Azospirillaceae</taxon>
        <taxon>Azospirillum</taxon>
    </lineage>
</organism>
<accession>A0A6L3B1C7</accession>
<dbReference type="Pfam" id="PF07732">
    <property type="entry name" value="Cu-oxidase_3"/>
    <property type="match status" value="1"/>
</dbReference>
<feature type="binding site" description="type 1 copper site" evidence="12">
    <location>
        <position position="191"/>
    </location>
    <ligand>
        <name>Cu cation</name>
        <dbReference type="ChEBI" id="CHEBI:23378"/>
        <label>1</label>
    </ligand>
</feature>
<comment type="similarity">
    <text evidence="3">Belongs to the multicopper oxidase family.</text>
</comment>
<evidence type="ECO:0000256" key="6">
    <source>
        <dbReference type="ARBA" id="ARBA00017290"/>
    </source>
</evidence>
<evidence type="ECO:0000256" key="13">
    <source>
        <dbReference type="SAM" id="MobiDB-lite"/>
    </source>
</evidence>
<evidence type="ECO:0000313" key="18">
    <source>
        <dbReference type="Proteomes" id="UP000476837"/>
    </source>
</evidence>
<comment type="caution">
    <text evidence="17">The sequence shown here is derived from an EMBL/GenBank/DDBJ whole genome shotgun (WGS) entry which is preliminary data.</text>
</comment>
<dbReference type="CDD" id="cd11024">
    <property type="entry name" value="CuRO_1_2DMCO_NIR_like"/>
    <property type="match status" value="1"/>
</dbReference>
<dbReference type="InterPro" id="IPR006311">
    <property type="entry name" value="TAT_signal"/>
</dbReference>
<dbReference type="InterPro" id="IPR001287">
    <property type="entry name" value="NO2-reductase_Cu"/>
</dbReference>
<feature type="domain" description="Plastocyanin-like" evidence="15">
    <location>
        <begin position="256"/>
        <end position="367"/>
    </location>
</feature>
<evidence type="ECO:0000256" key="9">
    <source>
        <dbReference type="ARBA" id="ARBA00023002"/>
    </source>
</evidence>
<dbReference type="Proteomes" id="UP000476837">
    <property type="component" value="Unassembled WGS sequence"/>
</dbReference>
<evidence type="ECO:0000256" key="12">
    <source>
        <dbReference type="PIRSR" id="PIRSR601287-1"/>
    </source>
</evidence>
<dbReference type="PANTHER" id="PTHR11709:SF394">
    <property type="entry name" value="FI03373P-RELATED"/>
    <property type="match status" value="1"/>
</dbReference>
<dbReference type="PROSITE" id="PS51318">
    <property type="entry name" value="TAT"/>
    <property type="match status" value="1"/>
</dbReference>
<dbReference type="PRINTS" id="PR00695">
    <property type="entry name" value="CUNO2RDTASE"/>
</dbReference>
<evidence type="ECO:0000256" key="11">
    <source>
        <dbReference type="ARBA" id="ARBA00049340"/>
    </source>
</evidence>
<feature type="binding site" description="type 1 copper site" evidence="12">
    <location>
        <position position="154"/>
    </location>
    <ligand>
        <name>Cu cation</name>
        <dbReference type="ChEBI" id="CHEBI:23378"/>
        <label>1</label>
    </ligand>
</feature>
<dbReference type="AlphaFoldDB" id="A0A6L3B1C7"/>
<feature type="compositionally biased region" description="Low complexity" evidence="13">
    <location>
        <begin position="35"/>
        <end position="54"/>
    </location>
</feature>
<feature type="binding site" description="type 1 copper site" evidence="12">
    <location>
        <position position="192"/>
    </location>
    <ligand>
        <name>Cu cation</name>
        <dbReference type="ChEBI" id="CHEBI:23378"/>
        <label>1</label>
    </ligand>
</feature>
<evidence type="ECO:0000259" key="15">
    <source>
        <dbReference type="Pfam" id="PF07731"/>
    </source>
</evidence>
<evidence type="ECO:0000256" key="4">
    <source>
        <dbReference type="ARBA" id="ARBA00011233"/>
    </source>
</evidence>
<dbReference type="InterPro" id="IPR011707">
    <property type="entry name" value="Cu-oxidase-like_N"/>
</dbReference>
<proteinExistence type="inferred from homology"/>
<feature type="binding site" description="type 1 copper site" evidence="12">
    <location>
        <position position="350"/>
    </location>
    <ligand>
        <name>Cu cation</name>
        <dbReference type="ChEBI" id="CHEBI:23378"/>
        <label>1</label>
    </ligand>
</feature>
<evidence type="ECO:0000259" key="16">
    <source>
        <dbReference type="Pfam" id="PF07732"/>
    </source>
</evidence>
<dbReference type="GO" id="GO:0050421">
    <property type="term" value="F:nitrite reductase (NO-forming) activity"/>
    <property type="evidence" value="ECO:0007669"/>
    <property type="project" value="UniProtKB-EC"/>
</dbReference>
<comment type="subunit">
    <text evidence="4">Homotrimer.</text>
</comment>
<evidence type="ECO:0000256" key="1">
    <source>
        <dbReference type="ARBA" id="ARBA00001960"/>
    </source>
</evidence>
<dbReference type="PANTHER" id="PTHR11709">
    <property type="entry name" value="MULTI-COPPER OXIDASE"/>
    <property type="match status" value="1"/>
</dbReference>
<dbReference type="GO" id="GO:0005507">
    <property type="term" value="F:copper ion binding"/>
    <property type="evidence" value="ECO:0007669"/>
    <property type="project" value="InterPro"/>
</dbReference>
<dbReference type="InterPro" id="IPR045087">
    <property type="entry name" value="Cu-oxidase_fam"/>
</dbReference>
<evidence type="ECO:0000256" key="2">
    <source>
        <dbReference type="ARBA" id="ARBA00001973"/>
    </source>
</evidence>
<dbReference type="Pfam" id="PF07731">
    <property type="entry name" value="Cu-oxidase_2"/>
    <property type="match status" value="1"/>
</dbReference>
<evidence type="ECO:0000256" key="10">
    <source>
        <dbReference type="ARBA" id="ARBA00023008"/>
    </source>
</evidence>
<sequence length="370" mass="40883">MKSLLGLPVTRRLILAGSALLGGAQAAGLALRGAAAQPHGGHAPPAGPASAAHGAHGGMMTVGEVDHVHNGFDPHAMLTDWDTGTVVQDPDGRPCREFDIVAEDKEIEIAPGIMFPAWTYNGRVPGPTIRVTEGERVRVRFHNRGSHAHSIHFHGIHSARMDGVPGAGDVLPGGAFTYEFTAFPFGCHLYHCHTVPLKRHIHKGLYGAFIIDPDPARHPEHEAAARSRLLGTDENRDWQEFMMVMNAFDTNFDEENEVYAANTVAHAYSKRPIVIDRSRPVRVYLVNVTEFDPINSFHLHGNFFDYYDHGTTLTPTLRTVDTVTQCQGQRGILEFSFRDHEAGLYMFHAHQSEFVELGWMSLFDVRESVA</sequence>
<comment type="catalytic activity">
    <reaction evidence="11">
        <text>nitric oxide + Fe(III)-[cytochrome c] + H2O = Fe(II)-[cytochrome c] + nitrite + 2 H(+)</text>
        <dbReference type="Rhea" id="RHEA:15233"/>
        <dbReference type="Rhea" id="RHEA-COMP:10350"/>
        <dbReference type="Rhea" id="RHEA-COMP:14399"/>
        <dbReference type="ChEBI" id="CHEBI:15377"/>
        <dbReference type="ChEBI" id="CHEBI:15378"/>
        <dbReference type="ChEBI" id="CHEBI:16301"/>
        <dbReference type="ChEBI" id="CHEBI:16480"/>
        <dbReference type="ChEBI" id="CHEBI:29033"/>
        <dbReference type="ChEBI" id="CHEBI:29034"/>
        <dbReference type="EC" id="1.7.2.1"/>
    </reaction>
</comment>
<name>A0A6L3B1C7_AZOBR</name>
<keyword evidence="14" id="KW-0732">Signal</keyword>
<feature type="chain" id="PRO_5026825075" description="Copper-containing nitrite reductase" evidence="14">
    <location>
        <begin position="27"/>
        <end position="370"/>
    </location>
</feature>
<evidence type="ECO:0000313" key="17">
    <source>
        <dbReference type="EMBL" id="KAA0686122.1"/>
    </source>
</evidence>
<dbReference type="SUPFAM" id="SSF49503">
    <property type="entry name" value="Cupredoxins"/>
    <property type="match status" value="2"/>
</dbReference>
<feature type="domain" description="Plastocyanin-like" evidence="16">
    <location>
        <begin position="113"/>
        <end position="214"/>
    </location>
</feature>
<feature type="binding site" description="type 1 copper site" evidence="12">
    <location>
        <position position="200"/>
    </location>
    <ligand>
        <name>Cu cation</name>
        <dbReference type="ChEBI" id="CHEBI:23378"/>
        <label>1</label>
    </ligand>
</feature>
<keyword evidence="8" id="KW-0677">Repeat</keyword>
<dbReference type="RefSeq" id="WP_149164694.1">
    <property type="nucleotide sequence ID" value="NZ_QOKV01000005.1"/>
</dbReference>
<keyword evidence="7 12" id="KW-0479">Metal-binding</keyword>
<keyword evidence="10 12" id="KW-0186">Copper</keyword>